<evidence type="ECO:0000259" key="7">
    <source>
        <dbReference type="Pfam" id="PF00884"/>
    </source>
</evidence>
<feature type="transmembrane region" description="Helical" evidence="6">
    <location>
        <begin position="21"/>
        <end position="43"/>
    </location>
</feature>
<gene>
    <name evidence="8" type="ORF">CAC42_3711</name>
</gene>
<keyword evidence="5 6" id="KW-0472">Membrane</keyword>
<accession>A0A2K1QGY7</accession>
<sequence>MDEITALAQRLATGVRERGLINCNSAFAIAVVSILASKGVHIYDLCPELLRPRDLFWYGLSFFVQDTALLLLVYAGIRHASTQAPNTWRRRIALGLSAFVVSLLLILASTKVSFFFASGTQIHWRHVAILATPGAWAMFAEKFSGFIVTFGIIVSLAWSLQVPCQIVGESTFRAVLWPLEALFPRCEAISNLRSPIWDRDVQHEYQAIALQGFDDYADEALDEKHDIPKQQSRPLIAGQIVMSIIILLQLLILLLRTSSGVFTVLTWTLPVAVVVDFSPTATTFTHSAPSMQYTAIAKNETALGEPIVYPWAQTISETLHGFEDWHNETGKQYHAELDPLHISNIADPLLPGLQGKLANVKIRNVIVIMLESTSHDVFPVKEDSDFVKVHLAPSFPDGKLPAEIVDRLHNISETANFLAGLSKKSIGKRGSIHATNAFTSASYTLKSLVGTLCGINGVATDFTQEHVFHKYQPCLPQILKLFNKLQQSNTDAGPPASNWRTSFMQSVTGDFDKQMDLLQSMDFETIVTKESLRVEYAQPGGPPDPGDASEWGLPELALEQHITDAFTSARANNERVFLTHLTSTTHAFFAVPKGEEFRFPGAEDTQSPSLENIYKYLNAIGYVDSWLGRILSILEAQSALDDTLLVIQGDHGFGFPKRGLITPYGVADYGFFKIPLIFSHPNLPTIEVSDPTNSLQVMPTILDLLIETNSLQGTDRAAAQDLRDNFEAQSMLRPQRQEHPVTGRGQWHFAIINPGGSSLTVRDARRPEWHMVVPLKDDATWQLADLERDPLGLAPTKGLEFDSFVQKVKKSFGPEIGSWVEEAAEVAGWWIVENKKRWRYVKMS</sequence>
<proteinExistence type="predicted"/>
<dbReference type="OrthoDB" id="103349at2759"/>
<dbReference type="InParanoid" id="A0A2K1QGY7"/>
<dbReference type="AlphaFoldDB" id="A0A2K1QGY7"/>
<dbReference type="SUPFAM" id="SSF53649">
    <property type="entry name" value="Alkaline phosphatase-like"/>
    <property type="match status" value="1"/>
</dbReference>
<dbReference type="PANTHER" id="PTHR47371:SF3">
    <property type="entry name" value="PHOSPHOGLYCEROL TRANSFERASE I"/>
    <property type="match status" value="1"/>
</dbReference>
<dbReference type="Proteomes" id="UP000243797">
    <property type="component" value="Unassembled WGS sequence"/>
</dbReference>
<dbReference type="InterPro" id="IPR050448">
    <property type="entry name" value="OpgB/LTA_synthase_biosynth"/>
</dbReference>
<keyword evidence="2" id="KW-1003">Cell membrane</keyword>
<evidence type="ECO:0000256" key="2">
    <source>
        <dbReference type="ARBA" id="ARBA00022475"/>
    </source>
</evidence>
<dbReference type="InterPro" id="IPR017850">
    <property type="entry name" value="Alkaline_phosphatase_core_sf"/>
</dbReference>
<organism evidence="8 9">
    <name type="scientific">Sphaceloma murrayae</name>
    <dbReference type="NCBI Taxonomy" id="2082308"/>
    <lineage>
        <taxon>Eukaryota</taxon>
        <taxon>Fungi</taxon>
        <taxon>Dikarya</taxon>
        <taxon>Ascomycota</taxon>
        <taxon>Pezizomycotina</taxon>
        <taxon>Dothideomycetes</taxon>
        <taxon>Dothideomycetidae</taxon>
        <taxon>Myriangiales</taxon>
        <taxon>Elsinoaceae</taxon>
        <taxon>Sphaceloma</taxon>
    </lineage>
</organism>
<keyword evidence="9" id="KW-1185">Reference proteome</keyword>
<feature type="transmembrane region" description="Helical" evidence="6">
    <location>
        <begin position="55"/>
        <end position="75"/>
    </location>
</feature>
<feature type="domain" description="Sulfatase N-terminal" evidence="7">
    <location>
        <begin position="363"/>
        <end position="705"/>
    </location>
</feature>
<reference evidence="8 9" key="1">
    <citation type="submission" date="2017-06" db="EMBL/GenBank/DDBJ databases">
        <title>Draft genome sequence of a variant of Elsinoe murrayae.</title>
        <authorList>
            <person name="Cheng Q."/>
        </authorList>
    </citation>
    <scope>NUCLEOTIDE SEQUENCE [LARGE SCALE GENOMIC DNA]</scope>
    <source>
        <strain evidence="8 9">CQ-2017a</strain>
    </source>
</reference>
<dbReference type="InterPro" id="IPR000917">
    <property type="entry name" value="Sulfatase_N"/>
</dbReference>
<dbReference type="Gene3D" id="3.40.720.10">
    <property type="entry name" value="Alkaline Phosphatase, subunit A"/>
    <property type="match status" value="1"/>
</dbReference>
<dbReference type="GO" id="GO:0005886">
    <property type="term" value="C:plasma membrane"/>
    <property type="evidence" value="ECO:0007669"/>
    <property type="project" value="UniProtKB-SubCell"/>
</dbReference>
<evidence type="ECO:0000256" key="1">
    <source>
        <dbReference type="ARBA" id="ARBA00004651"/>
    </source>
</evidence>
<evidence type="ECO:0000256" key="4">
    <source>
        <dbReference type="ARBA" id="ARBA00022989"/>
    </source>
</evidence>
<dbReference type="Pfam" id="PF00884">
    <property type="entry name" value="Sulfatase"/>
    <property type="match status" value="1"/>
</dbReference>
<keyword evidence="4 6" id="KW-1133">Transmembrane helix</keyword>
<evidence type="ECO:0000256" key="3">
    <source>
        <dbReference type="ARBA" id="ARBA00022692"/>
    </source>
</evidence>
<comment type="caution">
    <text evidence="8">The sequence shown here is derived from an EMBL/GenBank/DDBJ whole genome shotgun (WGS) entry which is preliminary data.</text>
</comment>
<comment type="subcellular location">
    <subcellularLocation>
        <location evidence="1">Cell membrane</location>
        <topology evidence="1">Multi-pass membrane protein</topology>
    </subcellularLocation>
</comment>
<protein>
    <recommendedName>
        <fullName evidence="7">Sulfatase N-terminal domain-containing protein</fullName>
    </recommendedName>
</protein>
<evidence type="ECO:0000313" key="9">
    <source>
        <dbReference type="Proteomes" id="UP000243797"/>
    </source>
</evidence>
<feature type="transmembrane region" description="Helical" evidence="6">
    <location>
        <begin position="235"/>
        <end position="255"/>
    </location>
</feature>
<feature type="transmembrane region" description="Helical" evidence="6">
    <location>
        <begin position="136"/>
        <end position="158"/>
    </location>
</feature>
<feature type="transmembrane region" description="Helical" evidence="6">
    <location>
        <begin position="96"/>
        <end position="116"/>
    </location>
</feature>
<evidence type="ECO:0000256" key="5">
    <source>
        <dbReference type="ARBA" id="ARBA00023136"/>
    </source>
</evidence>
<dbReference type="PANTHER" id="PTHR47371">
    <property type="entry name" value="LIPOTEICHOIC ACID SYNTHASE"/>
    <property type="match status" value="1"/>
</dbReference>
<evidence type="ECO:0000256" key="6">
    <source>
        <dbReference type="SAM" id="Phobius"/>
    </source>
</evidence>
<keyword evidence="3 6" id="KW-0812">Transmembrane</keyword>
<evidence type="ECO:0000313" key="8">
    <source>
        <dbReference type="EMBL" id="PNS14425.1"/>
    </source>
</evidence>
<dbReference type="EMBL" id="NKHZ01000086">
    <property type="protein sequence ID" value="PNS14425.1"/>
    <property type="molecule type" value="Genomic_DNA"/>
</dbReference>
<name>A0A2K1QGY7_9PEZI</name>